<feature type="region of interest" description="Disordered" evidence="1">
    <location>
        <begin position="72"/>
        <end position="97"/>
    </location>
</feature>
<proteinExistence type="predicted"/>
<dbReference type="CTD" id="20325765"/>
<feature type="region of interest" description="Disordered" evidence="1">
    <location>
        <begin position="198"/>
        <end position="218"/>
    </location>
</feature>
<evidence type="ECO:0000256" key="1">
    <source>
        <dbReference type="SAM" id="MobiDB-lite"/>
    </source>
</evidence>
<dbReference type="EMBL" id="KL597152">
    <property type="protein sequence ID" value="KER19706.1"/>
    <property type="molecule type" value="Genomic_DNA"/>
</dbReference>
<name>A0A074YY57_OPIVI</name>
<dbReference type="RefSeq" id="XP_009176553.1">
    <property type="nucleotide sequence ID" value="XM_009178289.1"/>
</dbReference>
<feature type="compositionally biased region" description="Basic and acidic residues" evidence="1">
    <location>
        <begin position="208"/>
        <end position="218"/>
    </location>
</feature>
<dbReference type="KEGG" id="ovi:T265_11597"/>
<evidence type="ECO:0000313" key="2">
    <source>
        <dbReference type="EMBL" id="KER19706.1"/>
    </source>
</evidence>
<keyword evidence="3" id="KW-1185">Reference proteome</keyword>
<evidence type="ECO:0000313" key="3">
    <source>
        <dbReference type="Proteomes" id="UP000054324"/>
    </source>
</evidence>
<accession>A0A074YY57</accession>
<feature type="compositionally biased region" description="Basic and acidic residues" evidence="1">
    <location>
        <begin position="82"/>
        <end position="94"/>
    </location>
</feature>
<dbReference type="Proteomes" id="UP000054324">
    <property type="component" value="Unassembled WGS sequence"/>
</dbReference>
<sequence length="218" mass="24447">MLQPAKRYESVGQWIGNMACLLHAPISVWWNTVELIKWECSKSKLMHPYYQTINPAGPVTLYFGTSIAGSTKTSIPASPLPEENRMKTDLEPSQRDQTLTGCEDTCASVDHWMRSDPHSLLDTCGNNRKLMRCITSVGQWIGNMACLLHAPISVWWNTVELIKWECSKSKLMHPYYQTINPAGPVTLYFGTSIAGSTKTSIPASPLPEENRMKTDLEV</sequence>
<dbReference type="AlphaFoldDB" id="A0A074YY57"/>
<organism evidence="2 3">
    <name type="scientific">Opisthorchis viverrini</name>
    <name type="common">Southeast Asian liver fluke</name>
    <dbReference type="NCBI Taxonomy" id="6198"/>
    <lineage>
        <taxon>Eukaryota</taxon>
        <taxon>Metazoa</taxon>
        <taxon>Spiralia</taxon>
        <taxon>Lophotrochozoa</taxon>
        <taxon>Platyhelminthes</taxon>
        <taxon>Trematoda</taxon>
        <taxon>Digenea</taxon>
        <taxon>Opisthorchiida</taxon>
        <taxon>Opisthorchiata</taxon>
        <taxon>Opisthorchiidae</taxon>
        <taxon>Opisthorchis</taxon>
    </lineage>
</organism>
<gene>
    <name evidence="2" type="ORF">T265_11597</name>
</gene>
<protein>
    <submittedName>
        <fullName evidence="2">Uncharacterized protein</fullName>
    </submittedName>
</protein>
<reference evidence="2 3" key="1">
    <citation type="submission" date="2013-11" db="EMBL/GenBank/DDBJ databases">
        <title>Opisthorchis viverrini - life in the bile duct.</title>
        <authorList>
            <person name="Young N.D."/>
            <person name="Nagarajan N."/>
            <person name="Lin S.J."/>
            <person name="Korhonen P.K."/>
            <person name="Jex A.R."/>
            <person name="Hall R.S."/>
            <person name="Safavi-Hemami H."/>
            <person name="Kaewkong W."/>
            <person name="Bertrand D."/>
            <person name="Gao S."/>
            <person name="Seet Q."/>
            <person name="Wongkham S."/>
            <person name="Teh B.T."/>
            <person name="Wongkham C."/>
            <person name="Intapan P.M."/>
            <person name="Maleewong W."/>
            <person name="Yang X."/>
            <person name="Hu M."/>
            <person name="Wang Z."/>
            <person name="Hofmann A."/>
            <person name="Sternberg P.W."/>
            <person name="Tan P."/>
            <person name="Wang J."/>
            <person name="Gasser R.B."/>
        </authorList>
    </citation>
    <scope>NUCLEOTIDE SEQUENCE [LARGE SCALE GENOMIC DNA]</scope>
</reference>
<dbReference type="GeneID" id="20325765"/>